<evidence type="ECO:0000256" key="3">
    <source>
        <dbReference type="ARBA" id="ARBA00023157"/>
    </source>
</evidence>
<keyword evidence="6" id="KW-0812">Transmembrane</keyword>
<evidence type="ECO:0000259" key="7">
    <source>
        <dbReference type="PROSITE" id="PS50835"/>
    </source>
</evidence>
<keyword evidence="2 6" id="KW-0472">Membrane</keyword>
<evidence type="ECO:0000256" key="2">
    <source>
        <dbReference type="ARBA" id="ARBA00023136"/>
    </source>
</evidence>
<keyword evidence="3" id="KW-1015">Disulfide bond</keyword>
<dbReference type="AlphaFoldDB" id="A0A8S3T7J7"/>
<comment type="subcellular location">
    <subcellularLocation>
        <location evidence="1">Membrane</location>
        <topology evidence="1">Single-pass type I membrane protein</topology>
    </subcellularLocation>
</comment>
<dbReference type="GO" id="GO:0005911">
    <property type="term" value="C:cell-cell junction"/>
    <property type="evidence" value="ECO:0007669"/>
    <property type="project" value="TreeGrafter"/>
</dbReference>
<comment type="caution">
    <text evidence="8">The sequence shown here is derived from an EMBL/GenBank/DDBJ whole genome shotgun (WGS) entry which is preliminary data.</text>
</comment>
<dbReference type="PANTHER" id="PTHR11640">
    <property type="entry name" value="NEPHRIN"/>
    <property type="match status" value="1"/>
</dbReference>
<protein>
    <submittedName>
        <fullName evidence="8">TTN</fullName>
        <ecNumber evidence="8">2.7.11.1</ecNumber>
    </submittedName>
</protein>
<dbReference type="EC" id="2.7.11.1" evidence="8"/>
<dbReference type="PANTHER" id="PTHR11640:SF31">
    <property type="entry name" value="IRREGULAR CHIASM C-ROUGHEST PROTEIN-RELATED"/>
    <property type="match status" value="1"/>
</dbReference>
<evidence type="ECO:0000313" key="8">
    <source>
        <dbReference type="EMBL" id="CAG2227342.1"/>
    </source>
</evidence>
<dbReference type="GO" id="GO:0005886">
    <property type="term" value="C:plasma membrane"/>
    <property type="evidence" value="ECO:0007669"/>
    <property type="project" value="TreeGrafter"/>
</dbReference>
<evidence type="ECO:0000256" key="4">
    <source>
        <dbReference type="ARBA" id="ARBA00023180"/>
    </source>
</evidence>
<organism evidence="8 9">
    <name type="scientific">Mytilus edulis</name>
    <name type="common">Blue mussel</name>
    <dbReference type="NCBI Taxonomy" id="6550"/>
    <lineage>
        <taxon>Eukaryota</taxon>
        <taxon>Metazoa</taxon>
        <taxon>Spiralia</taxon>
        <taxon>Lophotrochozoa</taxon>
        <taxon>Mollusca</taxon>
        <taxon>Bivalvia</taxon>
        <taxon>Autobranchia</taxon>
        <taxon>Pteriomorphia</taxon>
        <taxon>Mytilida</taxon>
        <taxon>Mytiloidea</taxon>
        <taxon>Mytilidae</taxon>
        <taxon>Mytilinae</taxon>
        <taxon>Mytilus</taxon>
    </lineage>
</organism>
<dbReference type="OrthoDB" id="10415896at2759"/>
<evidence type="ECO:0000256" key="5">
    <source>
        <dbReference type="ARBA" id="ARBA00023319"/>
    </source>
</evidence>
<dbReference type="InterPro" id="IPR036179">
    <property type="entry name" value="Ig-like_dom_sf"/>
</dbReference>
<dbReference type="SUPFAM" id="SSF48726">
    <property type="entry name" value="Immunoglobulin"/>
    <property type="match status" value="2"/>
</dbReference>
<dbReference type="GO" id="GO:0004674">
    <property type="term" value="F:protein serine/threonine kinase activity"/>
    <property type="evidence" value="ECO:0007669"/>
    <property type="project" value="UniProtKB-EC"/>
</dbReference>
<keyword evidence="4" id="KW-0325">Glycoprotein</keyword>
<dbReference type="EMBL" id="CAJPWZ010001961">
    <property type="protein sequence ID" value="CAG2227342.1"/>
    <property type="molecule type" value="Genomic_DNA"/>
</dbReference>
<evidence type="ECO:0000256" key="1">
    <source>
        <dbReference type="ARBA" id="ARBA00004479"/>
    </source>
</evidence>
<dbReference type="GO" id="GO:0098609">
    <property type="term" value="P:cell-cell adhesion"/>
    <property type="evidence" value="ECO:0007669"/>
    <property type="project" value="TreeGrafter"/>
</dbReference>
<dbReference type="InterPro" id="IPR051275">
    <property type="entry name" value="Cell_adhesion_signaling"/>
</dbReference>
<dbReference type="InterPro" id="IPR007110">
    <property type="entry name" value="Ig-like_dom"/>
</dbReference>
<accession>A0A8S3T7J7</accession>
<proteinExistence type="predicted"/>
<dbReference type="Proteomes" id="UP000683360">
    <property type="component" value="Unassembled WGS sequence"/>
</dbReference>
<feature type="transmembrane region" description="Helical" evidence="6">
    <location>
        <begin position="257"/>
        <end position="279"/>
    </location>
</feature>
<keyword evidence="5" id="KW-0393">Immunoglobulin domain</keyword>
<keyword evidence="6" id="KW-1133">Transmembrane helix</keyword>
<evidence type="ECO:0000256" key="6">
    <source>
        <dbReference type="SAM" id="Phobius"/>
    </source>
</evidence>
<dbReference type="Gene3D" id="2.60.40.10">
    <property type="entry name" value="Immunoglobulins"/>
    <property type="match status" value="1"/>
</dbReference>
<dbReference type="PROSITE" id="PS50835">
    <property type="entry name" value="IG_LIKE"/>
    <property type="match status" value="1"/>
</dbReference>
<dbReference type="GO" id="GO:0050839">
    <property type="term" value="F:cell adhesion molecule binding"/>
    <property type="evidence" value="ECO:0007669"/>
    <property type="project" value="TreeGrafter"/>
</dbReference>
<keyword evidence="8" id="KW-0808">Transferase</keyword>
<reference evidence="8" key="1">
    <citation type="submission" date="2021-03" db="EMBL/GenBank/DDBJ databases">
        <authorList>
            <person name="Bekaert M."/>
        </authorList>
    </citation>
    <scope>NUCLEOTIDE SEQUENCE</scope>
</reference>
<sequence length="329" mass="36943">MTRWIHSRNGKFIREMNIDFVDQDTNTLHFPFCNHDDSGEYTCTLSTDYSLLPSINIYAHLSVNGPPIVLNQHTEEHGDDLFLSVMFYSIPYEFNIQWLLGNNSLNGDSQYTIAVNNMTVGLKQYNVDITTPGFISNLTIHNFKRRSSDVYSCQISNAYGLVVEQIVLGSGSWIHSNGGQTIRSLLGKHINNSNILTIPFCNSQDTGDYTCRWKTDILGKTLMEKSTTLSVSEKNKFLISTTEATTSSDSTGNSVTVIIAICSSVFGIAIVVICITVVIRRISSKKTDRYDSTMPIRDEDSTYDSTYDTISMSTRSNRPEDQADYLEVF</sequence>
<dbReference type="InterPro" id="IPR013783">
    <property type="entry name" value="Ig-like_fold"/>
</dbReference>
<gene>
    <name evidence="8" type="ORF">MEDL_40393</name>
</gene>
<keyword evidence="9" id="KW-1185">Reference proteome</keyword>
<name>A0A8S3T7J7_MYTED</name>
<evidence type="ECO:0000313" key="9">
    <source>
        <dbReference type="Proteomes" id="UP000683360"/>
    </source>
</evidence>
<feature type="domain" description="Ig-like" evidence="7">
    <location>
        <begin position="132"/>
        <end position="230"/>
    </location>
</feature>